<name>A0A1R1YLM3_9FUNG</name>
<dbReference type="OrthoDB" id="1600564at2759"/>
<gene>
    <name evidence="3" type="ORF">AYI69_g2720</name>
</gene>
<dbReference type="Pfam" id="PF00657">
    <property type="entry name" value="Lipase_GDSL"/>
    <property type="match status" value="1"/>
</dbReference>
<feature type="signal peptide" evidence="2">
    <location>
        <begin position="1"/>
        <end position="18"/>
    </location>
</feature>
<keyword evidence="2" id="KW-0732">Signal</keyword>
<reference evidence="4" key="1">
    <citation type="submission" date="2017-01" db="EMBL/GenBank/DDBJ databases">
        <authorList>
            <person name="Wang Y."/>
            <person name="White M."/>
            <person name="Kvist S."/>
            <person name="Moncalvo J.-M."/>
        </authorList>
    </citation>
    <scope>NUCLEOTIDE SEQUENCE [LARGE SCALE GENOMIC DNA]</scope>
    <source>
        <strain evidence="4">ID-206-W2</strain>
    </source>
</reference>
<dbReference type="PANTHER" id="PTHR45648:SF22">
    <property type="entry name" value="GDSL LIPASE_ACYLHYDROLASE FAMILY PROTEIN (AFU_ORTHOLOGUE AFUA_4G14700)"/>
    <property type="match status" value="1"/>
</dbReference>
<evidence type="ECO:0000256" key="1">
    <source>
        <dbReference type="ARBA" id="ARBA00022801"/>
    </source>
</evidence>
<dbReference type="EMBL" id="LSSM01000814">
    <property type="protein sequence ID" value="OMJ27827.1"/>
    <property type="molecule type" value="Genomic_DNA"/>
</dbReference>
<comment type="caution">
    <text evidence="3">The sequence shown here is derived from an EMBL/GenBank/DDBJ whole genome shotgun (WGS) entry which is preliminary data.</text>
</comment>
<dbReference type="InterPro" id="IPR051058">
    <property type="entry name" value="GDSL_Est/Lipase"/>
</dbReference>
<dbReference type="SUPFAM" id="SSF52266">
    <property type="entry name" value="SGNH hydrolase"/>
    <property type="match status" value="1"/>
</dbReference>
<dbReference type="InterPro" id="IPR036514">
    <property type="entry name" value="SGNH_hydro_sf"/>
</dbReference>
<evidence type="ECO:0000313" key="4">
    <source>
        <dbReference type="Proteomes" id="UP000187429"/>
    </source>
</evidence>
<dbReference type="Proteomes" id="UP000187429">
    <property type="component" value="Unassembled WGS sequence"/>
</dbReference>
<sequence>MFSKLVLCSIVLALSVSAAPKRLIVFGDSLSDIGNVDRAKNVIPWVPGRFSNGPMWNEYLAYNNNYTLINYAYGGATCNNTFINGLSGGNVTIPSVIDQITMFNSTFGGKFNSSSIEDDIIVIEIGTNDILGSSDAFATGHIDTELFTTGFVNNVLFGVNFMAKLGYKKFIIADIPNLELIPFAQNYDQTGRTILNNYIVATNNLLFSSAASLVTTYNGSIDYVRIASLYKFLKVAGEPSVGAALNLVSTSAGCYISVNKTLTAACGNSDNYLYFDDVHPTTRTHALFSAVVEKVIENSSFDIVESNLIDLIKANNITGVSSTQNYLFSNSSDNTSPLKVDEYTIKNATANAAFLTGSSNQSSSGSGSASSSVFPSSSSSSSSSNSSSFTRSIIFNFAPVLMPVSLLMLFI</sequence>
<organism evidence="3 4">
    <name type="scientific">Smittium culicis</name>
    <dbReference type="NCBI Taxonomy" id="133412"/>
    <lineage>
        <taxon>Eukaryota</taxon>
        <taxon>Fungi</taxon>
        <taxon>Fungi incertae sedis</taxon>
        <taxon>Zoopagomycota</taxon>
        <taxon>Kickxellomycotina</taxon>
        <taxon>Harpellomycetes</taxon>
        <taxon>Harpellales</taxon>
        <taxon>Legeriomycetaceae</taxon>
        <taxon>Smittium</taxon>
    </lineage>
</organism>
<keyword evidence="4" id="KW-1185">Reference proteome</keyword>
<accession>A0A1R1YLM3</accession>
<evidence type="ECO:0000313" key="3">
    <source>
        <dbReference type="EMBL" id="OMJ27827.1"/>
    </source>
</evidence>
<dbReference type="Gene3D" id="3.40.50.1110">
    <property type="entry name" value="SGNH hydrolase"/>
    <property type="match status" value="1"/>
</dbReference>
<feature type="chain" id="PRO_5012277565" evidence="2">
    <location>
        <begin position="19"/>
        <end position="411"/>
    </location>
</feature>
<protein>
    <submittedName>
        <fullName evidence="3">Secreted effector protein SseJ</fullName>
    </submittedName>
</protein>
<keyword evidence="1" id="KW-0378">Hydrolase</keyword>
<proteinExistence type="predicted"/>
<dbReference type="GO" id="GO:0016788">
    <property type="term" value="F:hydrolase activity, acting on ester bonds"/>
    <property type="evidence" value="ECO:0007669"/>
    <property type="project" value="InterPro"/>
</dbReference>
<dbReference type="CDD" id="cd01846">
    <property type="entry name" value="fatty_acyltransferase_like"/>
    <property type="match status" value="1"/>
</dbReference>
<evidence type="ECO:0000256" key="2">
    <source>
        <dbReference type="SAM" id="SignalP"/>
    </source>
</evidence>
<dbReference type="PANTHER" id="PTHR45648">
    <property type="entry name" value="GDSL LIPASE/ACYLHYDROLASE FAMILY PROTEIN (AFU_ORTHOLOGUE AFUA_4G14700)"/>
    <property type="match status" value="1"/>
</dbReference>
<dbReference type="AlphaFoldDB" id="A0A1R1YLM3"/>
<dbReference type="InterPro" id="IPR001087">
    <property type="entry name" value="GDSL"/>
</dbReference>